<dbReference type="InterPro" id="IPR051475">
    <property type="entry name" value="Diverse_Ion_Transporter"/>
</dbReference>
<evidence type="ECO:0000256" key="2">
    <source>
        <dbReference type="ARBA" id="ARBA00022448"/>
    </source>
</evidence>
<dbReference type="InterPro" id="IPR004680">
    <property type="entry name" value="Cit_transptr-like_dom"/>
</dbReference>
<keyword evidence="9" id="KW-1185">Reference proteome</keyword>
<keyword evidence="2" id="KW-0813">Transport</keyword>
<dbReference type="RefSeq" id="WP_109605371.1">
    <property type="nucleotide sequence ID" value="NZ_JAMHJO010000013.1"/>
</dbReference>
<proteinExistence type="predicted"/>
<feature type="transmembrane region" description="Helical" evidence="6">
    <location>
        <begin position="225"/>
        <end position="242"/>
    </location>
</feature>
<feature type="transmembrane region" description="Helical" evidence="6">
    <location>
        <begin position="248"/>
        <end position="266"/>
    </location>
</feature>
<dbReference type="EMBL" id="QGGI01000014">
    <property type="protein sequence ID" value="PWJ89624.1"/>
    <property type="molecule type" value="Genomic_DNA"/>
</dbReference>
<dbReference type="AlphaFoldDB" id="A0AA45C5Q0"/>
<keyword evidence="3 6" id="KW-0812">Transmembrane</keyword>
<evidence type="ECO:0000256" key="3">
    <source>
        <dbReference type="ARBA" id="ARBA00022692"/>
    </source>
</evidence>
<feature type="transmembrane region" description="Helical" evidence="6">
    <location>
        <begin position="317"/>
        <end position="345"/>
    </location>
</feature>
<evidence type="ECO:0000256" key="1">
    <source>
        <dbReference type="ARBA" id="ARBA00004141"/>
    </source>
</evidence>
<dbReference type="Pfam" id="PF03600">
    <property type="entry name" value="CitMHS"/>
    <property type="match status" value="1"/>
</dbReference>
<organism evidence="8 9">
    <name type="scientific">Oceanotoga teriensis</name>
    <dbReference type="NCBI Taxonomy" id="515440"/>
    <lineage>
        <taxon>Bacteria</taxon>
        <taxon>Thermotogati</taxon>
        <taxon>Thermotogota</taxon>
        <taxon>Thermotogae</taxon>
        <taxon>Petrotogales</taxon>
        <taxon>Petrotogaceae</taxon>
        <taxon>Oceanotoga</taxon>
    </lineage>
</organism>
<evidence type="ECO:0000256" key="5">
    <source>
        <dbReference type="ARBA" id="ARBA00023136"/>
    </source>
</evidence>
<dbReference type="CDD" id="cd01116">
    <property type="entry name" value="P_permease"/>
    <property type="match status" value="1"/>
</dbReference>
<keyword evidence="4 6" id="KW-1133">Transmembrane helix</keyword>
<feature type="transmembrane region" description="Helical" evidence="6">
    <location>
        <begin position="278"/>
        <end position="297"/>
    </location>
</feature>
<feature type="transmembrane region" description="Helical" evidence="6">
    <location>
        <begin position="174"/>
        <end position="195"/>
    </location>
</feature>
<evidence type="ECO:0000256" key="6">
    <source>
        <dbReference type="SAM" id="Phobius"/>
    </source>
</evidence>
<accession>A0AA45C5Q0</accession>
<comment type="subcellular location">
    <subcellularLocation>
        <location evidence="1">Membrane</location>
        <topology evidence="1">Multi-pass membrane protein</topology>
    </subcellularLocation>
</comment>
<feature type="transmembrane region" description="Helical" evidence="6">
    <location>
        <begin position="93"/>
        <end position="111"/>
    </location>
</feature>
<feature type="domain" description="Citrate transporter-like" evidence="7">
    <location>
        <begin position="15"/>
        <end position="365"/>
    </location>
</feature>
<feature type="transmembrane region" description="Helical" evidence="6">
    <location>
        <begin position="357"/>
        <end position="383"/>
    </location>
</feature>
<evidence type="ECO:0000259" key="7">
    <source>
        <dbReference type="Pfam" id="PF03600"/>
    </source>
</evidence>
<feature type="transmembrane region" description="Helical" evidence="6">
    <location>
        <begin position="59"/>
        <end position="86"/>
    </location>
</feature>
<protein>
    <submittedName>
        <fullName evidence="8">Tyrosine transporter P-protein</fullName>
    </submittedName>
</protein>
<keyword evidence="5 6" id="KW-0472">Membrane</keyword>
<dbReference type="GO" id="GO:0055085">
    <property type="term" value="P:transmembrane transport"/>
    <property type="evidence" value="ECO:0007669"/>
    <property type="project" value="InterPro"/>
</dbReference>
<dbReference type="Proteomes" id="UP000245921">
    <property type="component" value="Unassembled WGS sequence"/>
</dbReference>
<evidence type="ECO:0000256" key="4">
    <source>
        <dbReference type="ARBA" id="ARBA00022989"/>
    </source>
</evidence>
<comment type="caution">
    <text evidence="8">The sequence shown here is derived from an EMBL/GenBank/DDBJ whole genome shotgun (WGS) entry which is preliminary data.</text>
</comment>
<reference evidence="8 9" key="1">
    <citation type="submission" date="2018-05" db="EMBL/GenBank/DDBJ databases">
        <title>Genomic Encyclopedia of Type Strains, Phase IV (KMG-IV): sequencing the most valuable type-strain genomes for metagenomic binning, comparative biology and taxonomic classification.</title>
        <authorList>
            <person name="Goeker M."/>
        </authorList>
    </citation>
    <scope>NUCLEOTIDE SEQUENCE [LARGE SCALE GENOMIC DNA]</scope>
    <source>
        <strain evidence="8 9">DSM 24906</strain>
    </source>
</reference>
<evidence type="ECO:0000313" key="8">
    <source>
        <dbReference type="EMBL" id="PWJ89624.1"/>
    </source>
</evidence>
<feature type="transmembrane region" description="Helical" evidence="6">
    <location>
        <begin position="12"/>
        <end position="39"/>
    </location>
</feature>
<evidence type="ECO:0000313" key="9">
    <source>
        <dbReference type="Proteomes" id="UP000245921"/>
    </source>
</evidence>
<feature type="transmembrane region" description="Helical" evidence="6">
    <location>
        <begin position="403"/>
        <end position="421"/>
    </location>
</feature>
<name>A0AA45C5Q0_9BACT</name>
<gene>
    <name evidence="8" type="ORF">C7380_11427</name>
</gene>
<dbReference type="PANTHER" id="PTHR43568:SF1">
    <property type="entry name" value="P PROTEIN"/>
    <property type="match status" value="1"/>
</dbReference>
<dbReference type="GO" id="GO:0016020">
    <property type="term" value="C:membrane"/>
    <property type="evidence" value="ECO:0007669"/>
    <property type="project" value="UniProtKB-SubCell"/>
</dbReference>
<sequence>MISKIVVVGILLLTYYFIIFGKVNKSVIAFSMGLLALLIKVSDEMKVENISEYVDFNTIGILMGMMILVGILKSTGVFQAIAGYIVKFSKGNINTIFITTLATVAVLSSILDNVTTLLLFSPVILLICQEAEIKPEAIIFPMIFAANIGGTATMIGDPPNILVASASQKSFVEFFSVMVIPAVLAFFISTLYFLLYNKEFKKATPDKFKNLLNIEPKKAITNKPLLIKGSIVFFAVVAGFLIHEYLDYEAALIALTGGAIMLLISGKSFEEVSKEIEWDTIFFFIGLFTIVKALELAEVIDDITSLIFNFSSHPTLLIILVLWISGILSAFIGAVPVVTIFIPIVKALVPEIPNGPELWWALALGASFGGNGTISGAASNMVVVGMLESNFKEKIKFTDFMKPGMLVAIMGLTLSTGYLLLRINVFN</sequence>
<dbReference type="PANTHER" id="PTHR43568">
    <property type="entry name" value="P PROTEIN"/>
    <property type="match status" value="1"/>
</dbReference>